<dbReference type="AlphaFoldDB" id="A0AAD0ZK30"/>
<dbReference type="EMBL" id="CP027750">
    <property type="protein sequence ID" value="AZE30402.1"/>
    <property type="molecule type" value="Genomic_DNA"/>
</dbReference>
<evidence type="ECO:0000313" key="2">
    <source>
        <dbReference type="Proteomes" id="UP000280455"/>
    </source>
</evidence>
<protein>
    <submittedName>
        <fullName evidence="1">Uncharacterized protein</fullName>
    </submittedName>
</protein>
<proteinExistence type="predicted"/>
<evidence type="ECO:0000313" key="1">
    <source>
        <dbReference type="EMBL" id="AZE30402.1"/>
    </source>
</evidence>
<gene>
    <name evidence="1" type="ORF">C4K07_3619</name>
</gene>
<dbReference type="Proteomes" id="UP000280455">
    <property type="component" value="Chromosome"/>
</dbReference>
<accession>A0AAD0ZK30</accession>
<organism evidence="1 2">
    <name type="scientific">Pseudomonas chlororaphis subsp. aureofaciens</name>
    <dbReference type="NCBI Taxonomy" id="587851"/>
    <lineage>
        <taxon>Bacteria</taxon>
        <taxon>Pseudomonadati</taxon>
        <taxon>Pseudomonadota</taxon>
        <taxon>Gammaproteobacteria</taxon>
        <taxon>Pseudomonadales</taxon>
        <taxon>Pseudomonadaceae</taxon>
        <taxon>Pseudomonas</taxon>
    </lineage>
</organism>
<sequence>MTCAESTLLRSPGLSMGGSEALARHKADLRQVLPYPDPRQLMT</sequence>
<name>A0AAD0ZK30_9PSED</name>
<reference evidence="1 2" key="1">
    <citation type="submission" date="2018-03" db="EMBL/GenBank/DDBJ databases">
        <title>Diversity of phytobeneficial traits revealed by whole-genome analysis of worldwide-isolated phenazine-producing Pseudomonas spp.</title>
        <authorList>
            <person name="Biessy A."/>
            <person name="Novinscak A."/>
            <person name="Blom J."/>
            <person name="Leger G."/>
            <person name="Thomashow L.S."/>
            <person name="Cazorla F.M."/>
            <person name="Josic D."/>
            <person name="Filion M."/>
        </authorList>
    </citation>
    <scope>NUCLEOTIDE SEQUENCE [LARGE SCALE GENOMIC DNA]</scope>
    <source>
        <strain evidence="1 2">ChPhzS24</strain>
    </source>
</reference>